<protein>
    <submittedName>
        <fullName evidence="3">Uncharacterized protein</fullName>
    </submittedName>
</protein>
<keyword evidence="2" id="KW-1185">Reference proteome</keyword>
<proteinExistence type="predicted"/>
<sequence>MMTRNTPLTNKLIGSIAASVGLIAETYLLSDGKTLLNNFNILTERARILQILQSLQSNNYAYITREQYIAKALNVPALRKRLNAKSKGEQAKN</sequence>
<feature type="transmembrane region" description="Helical" evidence="1">
    <location>
        <begin position="12"/>
        <end position="30"/>
    </location>
</feature>
<accession>A0A915ETZ2</accession>
<evidence type="ECO:0000313" key="3">
    <source>
        <dbReference type="WBParaSite" id="jg8951"/>
    </source>
</evidence>
<dbReference type="WBParaSite" id="jg8951">
    <property type="protein sequence ID" value="jg8951"/>
    <property type="gene ID" value="jg8951"/>
</dbReference>
<evidence type="ECO:0000313" key="2">
    <source>
        <dbReference type="Proteomes" id="UP000887574"/>
    </source>
</evidence>
<name>A0A915ETZ2_9BILA</name>
<keyword evidence="1" id="KW-0472">Membrane</keyword>
<organism evidence="2 3">
    <name type="scientific">Ditylenchus dipsaci</name>
    <dbReference type="NCBI Taxonomy" id="166011"/>
    <lineage>
        <taxon>Eukaryota</taxon>
        <taxon>Metazoa</taxon>
        <taxon>Ecdysozoa</taxon>
        <taxon>Nematoda</taxon>
        <taxon>Chromadorea</taxon>
        <taxon>Rhabditida</taxon>
        <taxon>Tylenchina</taxon>
        <taxon>Tylenchomorpha</taxon>
        <taxon>Sphaerularioidea</taxon>
        <taxon>Anguinidae</taxon>
        <taxon>Anguininae</taxon>
        <taxon>Ditylenchus</taxon>
    </lineage>
</organism>
<reference evidence="3" key="1">
    <citation type="submission" date="2022-11" db="UniProtKB">
        <authorList>
            <consortium name="WormBaseParasite"/>
        </authorList>
    </citation>
    <scope>IDENTIFICATION</scope>
</reference>
<keyword evidence="1" id="KW-0812">Transmembrane</keyword>
<dbReference type="AlphaFoldDB" id="A0A915ETZ2"/>
<dbReference type="Proteomes" id="UP000887574">
    <property type="component" value="Unplaced"/>
</dbReference>
<keyword evidence="1" id="KW-1133">Transmembrane helix</keyword>
<evidence type="ECO:0000256" key="1">
    <source>
        <dbReference type="SAM" id="Phobius"/>
    </source>
</evidence>